<evidence type="ECO:0000313" key="4">
    <source>
        <dbReference type="Proteomes" id="UP000789405"/>
    </source>
</evidence>
<feature type="domain" description="DUF6570" evidence="2">
    <location>
        <begin position="109"/>
        <end position="200"/>
    </location>
</feature>
<dbReference type="Pfam" id="PF20209">
    <property type="entry name" value="DUF6570"/>
    <property type="match status" value="1"/>
</dbReference>
<sequence length="200" mass="24124">MENNNVSREAHRKRKSKESETSQQREARLARERERKRQKKMQETSEEREVHMSRERDRKQNEREMETNEQYEERLNYQRHFREQIKQQNLSRIIEELDPIIDTQGNCKLKGLTKIEEMLIAQVFPVMSVYRLRGGQLGYRGNVINFLQDVREFTTRLPRHPSSLDILIVCRQSGDLTSFRDFNVRRAKISRALYWLKANN</sequence>
<dbReference type="InterPro" id="IPR046700">
    <property type="entry name" value="DUF6570"/>
</dbReference>
<evidence type="ECO:0000313" key="3">
    <source>
        <dbReference type="EMBL" id="CAG8809976.1"/>
    </source>
</evidence>
<feature type="region of interest" description="Disordered" evidence="1">
    <location>
        <begin position="1"/>
        <end position="70"/>
    </location>
</feature>
<dbReference type="OrthoDB" id="2448733at2759"/>
<protein>
    <submittedName>
        <fullName evidence="3">16881_t:CDS:1</fullName>
    </submittedName>
</protein>
<dbReference type="Proteomes" id="UP000789405">
    <property type="component" value="Unassembled WGS sequence"/>
</dbReference>
<gene>
    <name evidence="3" type="ORF">DERYTH_LOCUS25203</name>
</gene>
<dbReference type="EMBL" id="CAJVPY010045754">
    <property type="protein sequence ID" value="CAG8809976.1"/>
    <property type="molecule type" value="Genomic_DNA"/>
</dbReference>
<keyword evidence="4" id="KW-1185">Reference proteome</keyword>
<feature type="non-terminal residue" evidence="3">
    <location>
        <position position="1"/>
    </location>
</feature>
<name>A0A9N9K3U6_9GLOM</name>
<proteinExistence type="predicted"/>
<reference evidence="3" key="1">
    <citation type="submission" date="2021-06" db="EMBL/GenBank/DDBJ databases">
        <authorList>
            <person name="Kallberg Y."/>
            <person name="Tangrot J."/>
            <person name="Rosling A."/>
        </authorList>
    </citation>
    <scope>NUCLEOTIDE SEQUENCE</scope>
    <source>
        <strain evidence="3">MA453B</strain>
    </source>
</reference>
<comment type="caution">
    <text evidence="3">The sequence shown here is derived from an EMBL/GenBank/DDBJ whole genome shotgun (WGS) entry which is preliminary data.</text>
</comment>
<evidence type="ECO:0000259" key="2">
    <source>
        <dbReference type="Pfam" id="PF20209"/>
    </source>
</evidence>
<organism evidence="3 4">
    <name type="scientific">Dentiscutata erythropus</name>
    <dbReference type="NCBI Taxonomy" id="1348616"/>
    <lineage>
        <taxon>Eukaryota</taxon>
        <taxon>Fungi</taxon>
        <taxon>Fungi incertae sedis</taxon>
        <taxon>Mucoromycota</taxon>
        <taxon>Glomeromycotina</taxon>
        <taxon>Glomeromycetes</taxon>
        <taxon>Diversisporales</taxon>
        <taxon>Gigasporaceae</taxon>
        <taxon>Dentiscutata</taxon>
    </lineage>
</organism>
<dbReference type="AlphaFoldDB" id="A0A9N9K3U6"/>
<evidence type="ECO:0000256" key="1">
    <source>
        <dbReference type="SAM" id="MobiDB-lite"/>
    </source>
</evidence>
<accession>A0A9N9K3U6</accession>
<feature type="compositionally biased region" description="Basic and acidic residues" evidence="1">
    <location>
        <begin position="17"/>
        <end position="70"/>
    </location>
</feature>